<name>A0A9W6ZCE4_9STRA</name>
<evidence type="ECO:0000313" key="1">
    <source>
        <dbReference type="EMBL" id="GMH47850.1"/>
    </source>
</evidence>
<protein>
    <submittedName>
        <fullName evidence="1">Uncharacterized protein</fullName>
    </submittedName>
</protein>
<organism evidence="1 2">
    <name type="scientific">Triparma verrucosa</name>
    <dbReference type="NCBI Taxonomy" id="1606542"/>
    <lineage>
        <taxon>Eukaryota</taxon>
        <taxon>Sar</taxon>
        <taxon>Stramenopiles</taxon>
        <taxon>Ochrophyta</taxon>
        <taxon>Bolidophyceae</taxon>
        <taxon>Parmales</taxon>
        <taxon>Triparmaceae</taxon>
        <taxon>Triparma</taxon>
    </lineage>
</organism>
<sequence>MGFESDVNGVTILEGLKVLRGVQYFVVGKKEGGIAEEIIEDLATEVETKGLPSVIEDAIEGGAKTYHLGR</sequence>
<evidence type="ECO:0000313" key="2">
    <source>
        <dbReference type="Proteomes" id="UP001165160"/>
    </source>
</evidence>
<proteinExistence type="predicted"/>
<dbReference type="EMBL" id="BRXX01000578">
    <property type="protein sequence ID" value="GMH47850.1"/>
    <property type="molecule type" value="Genomic_DNA"/>
</dbReference>
<comment type="caution">
    <text evidence="1">The sequence shown here is derived from an EMBL/GenBank/DDBJ whole genome shotgun (WGS) entry which is preliminary data.</text>
</comment>
<dbReference type="Proteomes" id="UP001165160">
    <property type="component" value="Unassembled WGS sequence"/>
</dbReference>
<reference evidence="2" key="1">
    <citation type="journal article" date="2023" name="Commun. Biol.">
        <title>Genome analysis of Parmales, the sister group of diatoms, reveals the evolutionary specialization of diatoms from phago-mixotrophs to photoautotrophs.</title>
        <authorList>
            <person name="Ban H."/>
            <person name="Sato S."/>
            <person name="Yoshikawa S."/>
            <person name="Yamada K."/>
            <person name="Nakamura Y."/>
            <person name="Ichinomiya M."/>
            <person name="Sato N."/>
            <person name="Blanc-Mathieu R."/>
            <person name="Endo H."/>
            <person name="Kuwata A."/>
            <person name="Ogata H."/>
        </authorList>
    </citation>
    <scope>NUCLEOTIDE SEQUENCE [LARGE SCALE GENOMIC DNA]</scope>
    <source>
        <strain evidence="2">NIES 3699</strain>
    </source>
</reference>
<keyword evidence="2" id="KW-1185">Reference proteome</keyword>
<accession>A0A9W6ZCE4</accession>
<dbReference type="AlphaFoldDB" id="A0A9W6ZCE4"/>
<gene>
    <name evidence="1" type="ORF">TrVE_jg8964</name>
</gene>